<dbReference type="HOGENOM" id="CLU_3046912_0_0_6"/>
<evidence type="ECO:0000313" key="1">
    <source>
        <dbReference type="EMBL" id="EFB71061.1"/>
    </source>
</evidence>
<comment type="caution">
    <text evidence="1">The sequence shown here is derived from an EMBL/GenBank/DDBJ whole genome shotgun (WGS) entry which is preliminary data.</text>
</comment>
<organism evidence="1 2">
    <name type="scientific">Providencia rustigianii DSM 4541</name>
    <dbReference type="NCBI Taxonomy" id="500637"/>
    <lineage>
        <taxon>Bacteria</taxon>
        <taxon>Pseudomonadati</taxon>
        <taxon>Pseudomonadota</taxon>
        <taxon>Gammaproteobacteria</taxon>
        <taxon>Enterobacterales</taxon>
        <taxon>Morganellaceae</taxon>
        <taxon>Providencia</taxon>
    </lineage>
</organism>
<dbReference type="STRING" id="500637.PROVRUST_07597"/>
<reference evidence="1" key="1">
    <citation type="submission" date="2009-12" db="EMBL/GenBank/DDBJ databases">
        <authorList>
            <person name="Weinstock G."/>
            <person name="Sodergren E."/>
            <person name="Clifton S."/>
            <person name="Fulton L."/>
            <person name="Fulton B."/>
            <person name="Courtney L."/>
            <person name="Fronick C."/>
            <person name="Harrison M."/>
            <person name="Strong C."/>
            <person name="Farmer C."/>
            <person name="Delahaunty K."/>
            <person name="Markovic C."/>
            <person name="Hall O."/>
            <person name="Minx P."/>
            <person name="Tomlinson C."/>
            <person name="Mitreva M."/>
            <person name="Nelson J."/>
            <person name="Hou S."/>
            <person name="Wollam A."/>
            <person name="Pepin K.H."/>
            <person name="Johnson M."/>
            <person name="Bhonagiri V."/>
            <person name="Nash W.E."/>
            <person name="Warren W."/>
            <person name="Chinwalla A."/>
            <person name="Mardis E.R."/>
            <person name="Wilson R.K."/>
        </authorList>
    </citation>
    <scope>NUCLEOTIDE SEQUENCE [LARGE SCALE GENOMIC DNA]</scope>
    <source>
        <strain evidence="1">DSM 4541</strain>
    </source>
</reference>
<dbReference type="Proteomes" id="UP000005512">
    <property type="component" value="Unassembled WGS sequence"/>
</dbReference>
<keyword evidence="2" id="KW-1185">Reference proteome</keyword>
<evidence type="ECO:0000313" key="2">
    <source>
        <dbReference type="Proteomes" id="UP000005512"/>
    </source>
</evidence>
<dbReference type="AlphaFoldDB" id="D1P5T8"/>
<protein>
    <submittedName>
        <fullName evidence="1">Uncharacterized protein</fullName>
    </submittedName>
</protein>
<gene>
    <name evidence="1" type="ORF">PROVRUST_07597</name>
</gene>
<sequence length="54" mass="5982">MANPLIFFIDSSLELGKQGSEKASDMIHSSANISVGLCRGYFYLPLKYIARVTK</sequence>
<dbReference type="EMBL" id="ABXV02000042">
    <property type="protein sequence ID" value="EFB71061.1"/>
    <property type="molecule type" value="Genomic_DNA"/>
</dbReference>
<name>D1P5T8_9GAMM</name>
<proteinExistence type="predicted"/>
<accession>D1P5T8</accession>